<dbReference type="InterPro" id="IPR051606">
    <property type="entry name" value="Polyketide_Oxido-like"/>
</dbReference>
<sequence length="200" mass="21032">MRILVWGAAGAVGSRVTQEAVARGHQVTTVGRSGPVRGDAADPDDVARLSAGHDVVISATRPRPGSESELIAAAKGLLIGLRGSGVRLILVGGAASLIVPGTEVQLIDSPGFPVGLRPIALACNEQYDVVRAASGLDWTYVSPPALLEPGERTGRYREGYDHLVTDAHGNSTISMEDFAIALVDEAERAEHVRQRFTVGY</sequence>
<dbReference type="InterPro" id="IPR016040">
    <property type="entry name" value="NAD(P)-bd_dom"/>
</dbReference>
<dbReference type="Proteomes" id="UP000292027">
    <property type="component" value="Unassembled WGS sequence"/>
</dbReference>
<dbReference type="RefSeq" id="WP_130449609.1">
    <property type="nucleotide sequence ID" value="NZ_SHKR01000018.1"/>
</dbReference>
<reference evidence="2 3" key="1">
    <citation type="journal article" date="2015" name="Stand. Genomic Sci.">
        <title>Genomic Encyclopedia of Bacterial and Archaeal Type Strains, Phase III: the genomes of soil and plant-associated and newly described type strains.</title>
        <authorList>
            <person name="Whitman W.B."/>
            <person name="Woyke T."/>
            <person name="Klenk H.P."/>
            <person name="Zhou Y."/>
            <person name="Lilburn T.G."/>
            <person name="Beck B.J."/>
            <person name="De Vos P."/>
            <person name="Vandamme P."/>
            <person name="Eisen J.A."/>
            <person name="Garrity G."/>
            <person name="Hugenholtz P."/>
            <person name="Kyrpides N.C."/>
        </authorList>
    </citation>
    <scope>NUCLEOTIDE SEQUENCE [LARGE SCALE GENOMIC DNA]</scope>
    <source>
        <strain evidence="2 3">VKM Ac-2540</strain>
    </source>
</reference>
<evidence type="ECO:0000313" key="3">
    <source>
        <dbReference type="Proteomes" id="UP000292027"/>
    </source>
</evidence>
<dbReference type="GO" id="GO:0016646">
    <property type="term" value="F:oxidoreductase activity, acting on the CH-NH group of donors, NAD or NADP as acceptor"/>
    <property type="evidence" value="ECO:0007669"/>
    <property type="project" value="TreeGrafter"/>
</dbReference>
<dbReference type="InterPro" id="IPR036291">
    <property type="entry name" value="NAD(P)-bd_dom_sf"/>
</dbReference>
<evidence type="ECO:0000259" key="1">
    <source>
        <dbReference type="Pfam" id="PF13460"/>
    </source>
</evidence>
<name>A0A4Q7VY38_9ACTN</name>
<gene>
    <name evidence="2" type="ORF">EV645_7752</name>
</gene>
<dbReference type="EMBL" id="SHKR01000018">
    <property type="protein sequence ID" value="RZU01657.1"/>
    <property type="molecule type" value="Genomic_DNA"/>
</dbReference>
<accession>A0A4Q7VY38</accession>
<dbReference type="Gene3D" id="3.40.50.720">
    <property type="entry name" value="NAD(P)-binding Rossmann-like Domain"/>
    <property type="match status" value="1"/>
</dbReference>
<proteinExistence type="predicted"/>
<dbReference type="AlphaFoldDB" id="A0A4Q7VY38"/>
<feature type="domain" description="NAD(P)-binding" evidence="1">
    <location>
        <begin position="7"/>
        <end position="185"/>
    </location>
</feature>
<evidence type="ECO:0000313" key="2">
    <source>
        <dbReference type="EMBL" id="RZU01657.1"/>
    </source>
</evidence>
<protein>
    <recommendedName>
        <fullName evidence="1">NAD(P)-binding domain-containing protein</fullName>
    </recommendedName>
</protein>
<keyword evidence="3" id="KW-1185">Reference proteome</keyword>
<dbReference type="PANTHER" id="PTHR43355:SF2">
    <property type="entry name" value="FLAVIN REDUCTASE (NADPH)"/>
    <property type="match status" value="1"/>
</dbReference>
<dbReference type="OrthoDB" id="3191258at2"/>
<dbReference type="Pfam" id="PF13460">
    <property type="entry name" value="NAD_binding_10"/>
    <property type="match status" value="1"/>
</dbReference>
<organism evidence="2 3">
    <name type="scientific">Kribbella rubisoli</name>
    <dbReference type="NCBI Taxonomy" id="3075929"/>
    <lineage>
        <taxon>Bacteria</taxon>
        <taxon>Bacillati</taxon>
        <taxon>Actinomycetota</taxon>
        <taxon>Actinomycetes</taxon>
        <taxon>Propionibacteriales</taxon>
        <taxon>Kribbellaceae</taxon>
        <taxon>Kribbella</taxon>
    </lineage>
</organism>
<dbReference type="SUPFAM" id="SSF51735">
    <property type="entry name" value="NAD(P)-binding Rossmann-fold domains"/>
    <property type="match status" value="1"/>
</dbReference>
<dbReference type="PANTHER" id="PTHR43355">
    <property type="entry name" value="FLAVIN REDUCTASE (NADPH)"/>
    <property type="match status" value="1"/>
</dbReference>
<comment type="caution">
    <text evidence="2">The sequence shown here is derived from an EMBL/GenBank/DDBJ whole genome shotgun (WGS) entry which is preliminary data.</text>
</comment>